<feature type="compositionally biased region" description="Basic and acidic residues" evidence="1">
    <location>
        <begin position="103"/>
        <end position="116"/>
    </location>
</feature>
<dbReference type="RefSeq" id="WP_238278478.1">
    <property type="nucleotide sequence ID" value="NZ_BPQL01000037.1"/>
</dbReference>
<evidence type="ECO:0000313" key="2">
    <source>
        <dbReference type="EMBL" id="MET3692322.1"/>
    </source>
</evidence>
<gene>
    <name evidence="2" type="ORF">ABID43_001858</name>
</gene>
<dbReference type="Proteomes" id="UP001549145">
    <property type="component" value="Unassembled WGS sequence"/>
</dbReference>
<accession>A0ABV2L3B6</accession>
<sequence length="116" mass="13378">MDENWTDKAKSTLYGFDESWYLRQYPDVAVFQGSPLEHYLHHGWKEGRRPSAGFDGEGYLAMNADVREARVCPLLHFLEYGIIEGRGGWHSEYVESQNLDQRQLPEPKADSETLGE</sequence>
<feature type="region of interest" description="Disordered" evidence="1">
    <location>
        <begin position="97"/>
        <end position="116"/>
    </location>
</feature>
<keyword evidence="3" id="KW-1185">Reference proteome</keyword>
<proteinExistence type="predicted"/>
<comment type="caution">
    <text evidence="2">The sequence shown here is derived from an EMBL/GenBank/DDBJ whole genome shotgun (WGS) entry which is preliminary data.</text>
</comment>
<protein>
    <submittedName>
        <fullName evidence="2">Uncharacterized protein</fullName>
    </submittedName>
</protein>
<name>A0ABV2L3B6_9HYPH</name>
<evidence type="ECO:0000256" key="1">
    <source>
        <dbReference type="SAM" id="MobiDB-lite"/>
    </source>
</evidence>
<reference evidence="2 3" key="1">
    <citation type="submission" date="2024-06" db="EMBL/GenBank/DDBJ databases">
        <title>Genomic Encyclopedia of Type Strains, Phase IV (KMG-IV): sequencing the most valuable type-strain genomes for metagenomic binning, comparative biology and taxonomic classification.</title>
        <authorList>
            <person name="Goeker M."/>
        </authorList>
    </citation>
    <scope>NUCLEOTIDE SEQUENCE [LARGE SCALE GENOMIC DNA]</scope>
    <source>
        <strain evidence="2 3">DSM 21331</strain>
    </source>
</reference>
<organism evidence="2 3">
    <name type="scientific">Methylobacterium goesingense</name>
    <dbReference type="NCBI Taxonomy" id="243690"/>
    <lineage>
        <taxon>Bacteria</taxon>
        <taxon>Pseudomonadati</taxon>
        <taxon>Pseudomonadota</taxon>
        <taxon>Alphaproteobacteria</taxon>
        <taxon>Hyphomicrobiales</taxon>
        <taxon>Methylobacteriaceae</taxon>
        <taxon>Methylobacterium</taxon>
    </lineage>
</organism>
<evidence type="ECO:0000313" key="3">
    <source>
        <dbReference type="Proteomes" id="UP001549145"/>
    </source>
</evidence>
<dbReference type="EMBL" id="JBEPMM010000004">
    <property type="protein sequence ID" value="MET3692322.1"/>
    <property type="molecule type" value="Genomic_DNA"/>
</dbReference>